<dbReference type="AlphaFoldDB" id="T1EFM3"/>
<keyword evidence="5 8" id="KW-0812">Transmembrane</keyword>
<evidence type="ECO:0000256" key="4">
    <source>
        <dbReference type="ARBA" id="ARBA00022475"/>
    </source>
</evidence>
<dbReference type="CTD" id="20195375"/>
<feature type="transmembrane region" description="Helical" evidence="8">
    <location>
        <begin position="105"/>
        <end position="123"/>
    </location>
</feature>
<evidence type="ECO:0000313" key="10">
    <source>
        <dbReference type="EnsemblMetazoa" id="HelroP112809"/>
    </source>
</evidence>
<evidence type="ECO:0000256" key="3">
    <source>
        <dbReference type="ARBA" id="ARBA00022448"/>
    </source>
</evidence>
<sequence>MTDDVNTGAVKLERKITLINGITVIVGSIIGSGIFVSPKGVLQEVGSVGLSLIVWLACGVFSMIGAYCYTELGTCIVKSGADYAYIGEAFGSLPAFLRLWVECMIVRPCSTAVVALTFANYVIEPLFPECEQPETAVRLLAAICIAILSVVNALDVKWSMRVQDVFTYAKLLALFLIIITGFVQMFLGHVEHFQDPFENSKIGVGSLAIAFYQGLFAYNGWSVNYLNYVIEELKDPYKNLPLASWISTILVTVVYFFANVAYFSVISPQEMIASEAVAVTFAQRMYGVMAWVMPVFVALSTFGGVNGILFTTSRLFYVGSREGHMPQVLSYVQVRRLTPAPAVIFMGLFSCIYLVSTDMYKLINYVSFVNWLAIAISIVSLLYFRYTKPDMNRPIKVWIVWPILYVLASAFIILVPMFTSPVETGMGCLIIATGIPVYVIFVQWKSKPKKFNQLIDNITLFTQKLLLVVPEDTVKDL</sequence>
<dbReference type="Proteomes" id="UP000015101">
    <property type="component" value="Unassembled WGS sequence"/>
</dbReference>
<dbReference type="PANTHER" id="PTHR11785:SF531">
    <property type="entry name" value="LARGE NEUTRAL AMINO ACIDS TRANSPORTER SMALL SUBUNIT 1"/>
    <property type="match status" value="1"/>
</dbReference>
<evidence type="ECO:0000256" key="1">
    <source>
        <dbReference type="ARBA" id="ARBA00004651"/>
    </source>
</evidence>
<dbReference type="PIRSF" id="PIRSF006060">
    <property type="entry name" value="AA_transporter"/>
    <property type="match status" value="1"/>
</dbReference>
<organism evidence="10 11">
    <name type="scientific">Helobdella robusta</name>
    <name type="common">Californian leech</name>
    <dbReference type="NCBI Taxonomy" id="6412"/>
    <lineage>
        <taxon>Eukaryota</taxon>
        <taxon>Metazoa</taxon>
        <taxon>Spiralia</taxon>
        <taxon>Lophotrochozoa</taxon>
        <taxon>Annelida</taxon>
        <taxon>Clitellata</taxon>
        <taxon>Hirudinea</taxon>
        <taxon>Rhynchobdellida</taxon>
        <taxon>Glossiphoniidae</taxon>
        <taxon>Helobdella</taxon>
    </lineage>
</organism>
<evidence type="ECO:0000313" key="9">
    <source>
        <dbReference type="EMBL" id="ESO01412.1"/>
    </source>
</evidence>
<evidence type="ECO:0000256" key="8">
    <source>
        <dbReference type="SAM" id="Phobius"/>
    </source>
</evidence>
<evidence type="ECO:0000256" key="2">
    <source>
        <dbReference type="ARBA" id="ARBA00007040"/>
    </source>
</evidence>
<feature type="transmembrane region" description="Helical" evidence="8">
    <location>
        <begin position="285"/>
        <end position="317"/>
    </location>
</feature>
<feature type="transmembrane region" description="Helical" evidence="8">
    <location>
        <begin position="166"/>
        <end position="187"/>
    </location>
</feature>
<reference evidence="10" key="3">
    <citation type="submission" date="2015-06" db="UniProtKB">
        <authorList>
            <consortium name="EnsemblMetazoa"/>
        </authorList>
    </citation>
    <scope>IDENTIFICATION</scope>
</reference>
<dbReference type="GO" id="GO:0005886">
    <property type="term" value="C:plasma membrane"/>
    <property type="evidence" value="ECO:0007669"/>
    <property type="project" value="UniProtKB-SubCell"/>
</dbReference>
<keyword evidence="4" id="KW-1003">Cell membrane</keyword>
<dbReference type="EMBL" id="KB096785">
    <property type="protein sequence ID" value="ESO01412.1"/>
    <property type="molecule type" value="Genomic_DNA"/>
</dbReference>
<gene>
    <name evidence="10" type="primary">20195375</name>
    <name evidence="9" type="ORF">HELRODRAFT_112809</name>
</gene>
<feature type="transmembrane region" description="Helical" evidence="8">
    <location>
        <begin position="207"/>
        <end position="230"/>
    </location>
</feature>
<feature type="transmembrane region" description="Helical" evidence="8">
    <location>
        <begin position="424"/>
        <end position="444"/>
    </location>
</feature>
<comment type="subcellular location">
    <subcellularLocation>
        <location evidence="1">Cell membrane</location>
        <topology evidence="1">Multi-pass membrane protein</topology>
    </subcellularLocation>
</comment>
<dbReference type="GO" id="GO:0015179">
    <property type="term" value="F:L-amino acid transmembrane transporter activity"/>
    <property type="evidence" value="ECO:0000318"/>
    <property type="project" value="GO_Central"/>
</dbReference>
<dbReference type="PANTHER" id="PTHR11785">
    <property type="entry name" value="AMINO ACID TRANSPORTER"/>
    <property type="match status" value="1"/>
</dbReference>
<feature type="transmembrane region" description="Helical" evidence="8">
    <location>
        <begin position="337"/>
        <end position="356"/>
    </location>
</feature>
<dbReference type="RefSeq" id="XP_009020648.1">
    <property type="nucleotide sequence ID" value="XM_009022400.1"/>
</dbReference>
<dbReference type="Gene3D" id="1.20.1740.10">
    <property type="entry name" value="Amino acid/polyamine transporter I"/>
    <property type="match status" value="1"/>
</dbReference>
<feature type="transmembrane region" description="Helical" evidence="8">
    <location>
        <begin position="135"/>
        <end position="154"/>
    </location>
</feature>
<dbReference type="EMBL" id="AMQM01005099">
    <property type="status" value="NOT_ANNOTATED_CDS"/>
    <property type="molecule type" value="Genomic_DNA"/>
</dbReference>
<keyword evidence="7 8" id="KW-0472">Membrane</keyword>
<proteinExistence type="inferred from homology"/>
<dbReference type="GO" id="GO:0003333">
    <property type="term" value="P:amino acid transmembrane transport"/>
    <property type="evidence" value="ECO:0000318"/>
    <property type="project" value="GO_Central"/>
</dbReference>
<dbReference type="InParanoid" id="T1EFM3"/>
<evidence type="ECO:0000313" key="11">
    <source>
        <dbReference type="Proteomes" id="UP000015101"/>
    </source>
</evidence>
<dbReference type="FunFam" id="1.20.1740.10:FF:000003">
    <property type="entry name" value="Y+L amino acid transporter 1 isoform X1"/>
    <property type="match status" value="1"/>
</dbReference>
<name>T1EFM3_HELRO</name>
<dbReference type="EnsemblMetazoa" id="HelroT112809">
    <property type="protein sequence ID" value="HelroP112809"/>
    <property type="gene ID" value="HelroG112809"/>
</dbReference>
<dbReference type="FunCoup" id="T1EFM3">
    <property type="interactions" value="135"/>
</dbReference>
<dbReference type="STRING" id="6412.T1EFM3"/>
<dbReference type="OMA" id="FAFCMPL"/>
<dbReference type="InterPro" id="IPR050598">
    <property type="entry name" value="AminoAcid_Transporter"/>
</dbReference>
<evidence type="ECO:0008006" key="12">
    <source>
        <dbReference type="Google" id="ProtNLM"/>
    </source>
</evidence>
<keyword evidence="3" id="KW-0813">Transport</keyword>
<dbReference type="HOGENOM" id="CLU_007946_3_0_1"/>
<dbReference type="GeneID" id="20195375"/>
<feature type="transmembrane region" description="Helical" evidence="8">
    <location>
        <begin position="362"/>
        <end position="386"/>
    </location>
</feature>
<feature type="transmembrane region" description="Helical" evidence="8">
    <location>
        <begin position="398"/>
        <end position="418"/>
    </location>
</feature>
<feature type="transmembrane region" description="Helical" evidence="8">
    <location>
        <begin position="48"/>
        <end position="69"/>
    </location>
</feature>
<dbReference type="eggNOG" id="KOG1287">
    <property type="taxonomic scope" value="Eukaryota"/>
</dbReference>
<accession>T1EFM3</accession>
<keyword evidence="11" id="KW-1185">Reference proteome</keyword>
<reference evidence="9 11" key="2">
    <citation type="journal article" date="2013" name="Nature">
        <title>Insights into bilaterian evolution from three spiralian genomes.</title>
        <authorList>
            <person name="Simakov O."/>
            <person name="Marletaz F."/>
            <person name="Cho S.J."/>
            <person name="Edsinger-Gonzales E."/>
            <person name="Havlak P."/>
            <person name="Hellsten U."/>
            <person name="Kuo D.H."/>
            <person name="Larsson T."/>
            <person name="Lv J."/>
            <person name="Arendt D."/>
            <person name="Savage R."/>
            <person name="Osoegawa K."/>
            <person name="de Jong P."/>
            <person name="Grimwood J."/>
            <person name="Chapman J.A."/>
            <person name="Shapiro H."/>
            <person name="Aerts A."/>
            <person name="Otillar R.P."/>
            <person name="Terry A.Y."/>
            <person name="Boore J.L."/>
            <person name="Grigoriev I.V."/>
            <person name="Lindberg D.R."/>
            <person name="Seaver E.C."/>
            <person name="Weisblat D.A."/>
            <person name="Putnam N.H."/>
            <person name="Rokhsar D.S."/>
        </authorList>
    </citation>
    <scope>NUCLEOTIDE SEQUENCE</scope>
</reference>
<evidence type="ECO:0000256" key="7">
    <source>
        <dbReference type="ARBA" id="ARBA00023136"/>
    </source>
</evidence>
<dbReference type="Pfam" id="PF13520">
    <property type="entry name" value="AA_permease_2"/>
    <property type="match status" value="1"/>
</dbReference>
<keyword evidence="6 8" id="KW-1133">Transmembrane helix</keyword>
<dbReference type="OrthoDB" id="10062876at2759"/>
<reference evidence="11" key="1">
    <citation type="submission" date="2012-12" db="EMBL/GenBank/DDBJ databases">
        <authorList>
            <person name="Hellsten U."/>
            <person name="Grimwood J."/>
            <person name="Chapman J.A."/>
            <person name="Shapiro H."/>
            <person name="Aerts A."/>
            <person name="Otillar R.P."/>
            <person name="Terry A.Y."/>
            <person name="Boore J.L."/>
            <person name="Simakov O."/>
            <person name="Marletaz F."/>
            <person name="Cho S.-J."/>
            <person name="Edsinger-Gonzales E."/>
            <person name="Havlak P."/>
            <person name="Kuo D.-H."/>
            <person name="Larsson T."/>
            <person name="Lv J."/>
            <person name="Arendt D."/>
            <person name="Savage R."/>
            <person name="Osoegawa K."/>
            <person name="de Jong P."/>
            <person name="Lindberg D.R."/>
            <person name="Seaver E.C."/>
            <person name="Weisblat D.A."/>
            <person name="Putnam N.H."/>
            <person name="Grigoriev I.V."/>
            <person name="Rokhsar D.S."/>
        </authorList>
    </citation>
    <scope>NUCLEOTIDE SEQUENCE</scope>
</reference>
<comment type="similarity">
    <text evidence="2">Belongs to the amino acid-polyamine-organocation (APC) superfamily. L-type amino acid transporter (LAT) (TC 2.A.3.8) family.</text>
</comment>
<evidence type="ECO:0000256" key="5">
    <source>
        <dbReference type="ARBA" id="ARBA00022692"/>
    </source>
</evidence>
<protein>
    <recommendedName>
        <fullName evidence="12">Amino acid permease/ SLC12A domain-containing protein</fullName>
    </recommendedName>
</protein>
<feature type="transmembrane region" description="Helical" evidence="8">
    <location>
        <begin position="16"/>
        <end position="36"/>
    </location>
</feature>
<dbReference type="InterPro" id="IPR002293">
    <property type="entry name" value="AA/rel_permease1"/>
</dbReference>
<dbReference type="KEGG" id="hro:HELRODRAFT_112809"/>
<evidence type="ECO:0000256" key="6">
    <source>
        <dbReference type="ARBA" id="ARBA00022989"/>
    </source>
</evidence>
<feature type="transmembrane region" description="Helical" evidence="8">
    <location>
        <begin position="242"/>
        <end position="265"/>
    </location>
</feature>